<comment type="caution">
    <text evidence="1">The sequence shown here is derived from an EMBL/GenBank/DDBJ whole genome shotgun (WGS) entry which is preliminary data.</text>
</comment>
<evidence type="ECO:0000313" key="1">
    <source>
        <dbReference type="EMBL" id="GAI40624.1"/>
    </source>
</evidence>
<dbReference type="AlphaFoldDB" id="X1QBH8"/>
<organism evidence="1">
    <name type="scientific">marine sediment metagenome</name>
    <dbReference type="NCBI Taxonomy" id="412755"/>
    <lineage>
        <taxon>unclassified sequences</taxon>
        <taxon>metagenomes</taxon>
        <taxon>ecological metagenomes</taxon>
    </lineage>
</organism>
<dbReference type="SUPFAM" id="SSF49785">
    <property type="entry name" value="Galactose-binding domain-like"/>
    <property type="match status" value="1"/>
</dbReference>
<name>X1QBH8_9ZZZZ</name>
<accession>X1QBH8</accession>
<gene>
    <name evidence="1" type="ORF">S06H3_48257</name>
</gene>
<protein>
    <recommendedName>
        <fullName evidence="2">Glycosyl hydrolases family 2 sugar binding domain-containing protein</fullName>
    </recommendedName>
</protein>
<feature type="non-terminal residue" evidence="1">
    <location>
        <position position="1"/>
    </location>
</feature>
<evidence type="ECO:0008006" key="2">
    <source>
        <dbReference type="Google" id="ProtNLM"/>
    </source>
</evidence>
<sequence length="83" mass="8992">SDARGSIFNLTVNDVEVGAVAFSPFRGDITDSLKNGENVIEIEVVSTLRNALGPHHHRDGENLELTCFETILIIPCGNPAFNL</sequence>
<reference evidence="1" key="1">
    <citation type="journal article" date="2014" name="Front. Microbiol.">
        <title>High frequency of phylogenetically diverse reductive dehalogenase-homologous genes in deep subseafloor sedimentary metagenomes.</title>
        <authorList>
            <person name="Kawai M."/>
            <person name="Futagami T."/>
            <person name="Toyoda A."/>
            <person name="Takaki Y."/>
            <person name="Nishi S."/>
            <person name="Hori S."/>
            <person name="Arai W."/>
            <person name="Tsubouchi T."/>
            <person name="Morono Y."/>
            <person name="Uchiyama I."/>
            <person name="Ito T."/>
            <person name="Fujiyama A."/>
            <person name="Inagaki F."/>
            <person name="Takami H."/>
        </authorList>
    </citation>
    <scope>NUCLEOTIDE SEQUENCE</scope>
    <source>
        <strain evidence="1">Expedition CK06-06</strain>
    </source>
</reference>
<proteinExistence type="predicted"/>
<dbReference type="EMBL" id="BARV01030376">
    <property type="protein sequence ID" value="GAI40624.1"/>
    <property type="molecule type" value="Genomic_DNA"/>
</dbReference>
<dbReference type="Gene3D" id="2.60.120.260">
    <property type="entry name" value="Galactose-binding domain-like"/>
    <property type="match status" value="1"/>
</dbReference>
<dbReference type="InterPro" id="IPR008979">
    <property type="entry name" value="Galactose-bd-like_sf"/>
</dbReference>